<organism evidence="1 2">
    <name type="scientific">Scleroderma citrinum Foug A</name>
    <dbReference type="NCBI Taxonomy" id="1036808"/>
    <lineage>
        <taxon>Eukaryota</taxon>
        <taxon>Fungi</taxon>
        <taxon>Dikarya</taxon>
        <taxon>Basidiomycota</taxon>
        <taxon>Agaricomycotina</taxon>
        <taxon>Agaricomycetes</taxon>
        <taxon>Agaricomycetidae</taxon>
        <taxon>Boletales</taxon>
        <taxon>Sclerodermatineae</taxon>
        <taxon>Sclerodermataceae</taxon>
        <taxon>Scleroderma</taxon>
    </lineage>
</organism>
<dbReference type="HOGENOM" id="CLU_2851049_0_0_1"/>
<gene>
    <name evidence="1" type="ORF">SCLCIDRAFT_1214709</name>
</gene>
<name>A0A0C3E343_9AGAM</name>
<evidence type="ECO:0000313" key="2">
    <source>
        <dbReference type="Proteomes" id="UP000053989"/>
    </source>
</evidence>
<dbReference type="Proteomes" id="UP000053989">
    <property type="component" value="Unassembled WGS sequence"/>
</dbReference>
<sequence>MDTSRITKFRLHFISISRRHTLNEERKVSGRAGERLCPPPLFSVTFSGVFLFRLTAFSFVLSRIR</sequence>
<proteinExistence type="predicted"/>
<dbReference type="AlphaFoldDB" id="A0A0C3E343"/>
<dbReference type="EMBL" id="KN822039">
    <property type="protein sequence ID" value="KIM62909.1"/>
    <property type="molecule type" value="Genomic_DNA"/>
</dbReference>
<keyword evidence="2" id="KW-1185">Reference proteome</keyword>
<reference evidence="2" key="2">
    <citation type="submission" date="2015-01" db="EMBL/GenBank/DDBJ databases">
        <title>Evolutionary Origins and Diversification of the Mycorrhizal Mutualists.</title>
        <authorList>
            <consortium name="DOE Joint Genome Institute"/>
            <consortium name="Mycorrhizal Genomics Consortium"/>
            <person name="Kohler A."/>
            <person name="Kuo A."/>
            <person name="Nagy L.G."/>
            <person name="Floudas D."/>
            <person name="Copeland A."/>
            <person name="Barry K.W."/>
            <person name="Cichocki N."/>
            <person name="Veneault-Fourrey C."/>
            <person name="LaButti K."/>
            <person name="Lindquist E.A."/>
            <person name="Lipzen A."/>
            <person name="Lundell T."/>
            <person name="Morin E."/>
            <person name="Murat C."/>
            <person name="Riley R."/>
            <person name="Ohm R."/>
            <person name="Sun H."/>
            <person name="Tunlid A."/>
            <person name="Henrissat B."/>
            <person name="Grigoriev I.V."/>
            <person name="Hibbett D.S."/>
            <person name="Martin F."/>
        </authorList>
    </citation>
    <scope>NUCLEOTIDE SEQUENCE [LARGE SCALE GENOMIC DNA]</scope>
    <source>
        <strain evidence="2">Foug A</strain>
    </source>
</reference>
<accession>A0A0C3E343</accession>
<protein>
    <submittedName>
        <fullName evidence="1">Uncharacterized protein</fullName>
    </submittedName>
</protein>
<reference evidence="1 2" key="1">
    <citation type="submission" date="2014-04" db="EMBL/GenBank/DDBJ databases">
        <authorList>
            <consortium name="DOE Joint Genome Institute"/>
            <person name="Kuo A."/>
            <person name="Kohler A."/>
            <person name="Nagy L.G."/>
            <person name="Floudas D."/>
            <person name="Copeland A."/>
            <person name="Barry K.W."/>
            <person name="Cichocki N."/>
            <person name="Veneault-Fourrey C."/>
            <person name="LaButti K."/>
            <person name="Lindquist E.A."/>
            <person name="Lipzen A."/>
            <person name="Lundell T."/>
            <person name="Morin E."/>
            <person name="Murat C."/>
            <person name="Sun H."/>
            <person name="Tunlid A."/>
            <person name="Henrissat B."/>
            <person name="Grigoriev I.V."/>
            <person name="Hibbett D.S."/>
            <person name="Martin F."/>
            <person name="Nordberg H.P."/>
            <person name="Cantor M.N."/>
            <person name="Hua S.X."/>
        </authorList>
    </citation>
    <scope>NUCLEOTIDE SEQUENCE [LARGE SCALE GENOMIC DNA]</scope>
    <source>
        <strain evidence="1 2">Foug A</strain>
    </source>
</reference>
<dbReference type="InParanoid" id="A0A0C3E343"/>
<evidence type="ECO:0000313" key="1">
    <source>
        <dbReference type="EMBL" id="KIM62909.1"/>
    </source>
</evidence>